<comment type="caution">
    <text evidence="1">The sequence shown here is derived from an EMBL/GenBank/DDBJ whole genome shotgun (WGS) entry which is preliminary data.</text>
</comment>
<sequence>MPGLGETIVVYPPAAATVIDRHGDTDAQPTEYEVEDVLIDWDASMETAGRGASGARATAGGGRQVVTKVILICPEGTEISNGARVKLRDRDIYQVDGDPATWRYGDWEPGVIVRLKGVK</sequence>
<dbReference type="EMBL" id="MRBO01000482">
    <property type="protein sequence ID" value="KAB2584005.1"/>
    <property type="molecule type" value="Genomic_DNA"/>
</dbReference>
<name>A0A5N5E0U7_RHOER</name>
<evidence type="ECO:0000313" key="2">
    <source>
        <dbReference type="Proteomes" id="UP000325576"/>
    </source>
</evidence>
<protein>
    <submittedName>
        <fullName evidence="1">Uncharacterized protein</fullName>
    </submittedName>
</protein>
<dbReference type="Proteomes" id="UP000325576">
    <property type="component" value="Unassembled WGS sequence"/>
</dbReference>
<proteinExistence type="predicted"/>
<accession>A0A5N5E0U7</accession>
<evidence type="ECO:0000313" key="1">
    <source>
        <dbReference type="EMBL" id="KAB2584005.1"/>
    </source>
</evidence>
<reference evidence="1 2" key="1">
    <citation type="journal article" date="2017" name="Poromechanics V (2013)">
        <title>Genomic Characterization of the Arsenic-Tolerant Actinobacterium, &lt;i&gt;Rhodococcus erythropolis&lt;/i&gt; S43.</title>
        <authorList>
            <person name="Retamal-Morales G."/>
            <person name="Mehnert M."/>
            <person name="Schwabe R."/>
            <person name="Tischler D."/>
            <person name="Schloemann M."/>
            <person name="Levican G.J."/>
        </authorList>
    </citation>
    <scope>NUCLEOTIDE SEQUENCE [LARGE SCALE GENOMIC DNA]</scope>
    <source>
        <strain evidence="1 2">S43</strain>
    </source>
</reference>
<organism evidence="1 2">
    <name type="scientific">Rhodococcus erythropolis</name>
    <name type="common">Arthrobacter picolinophilus</name>
    <dbReference type="NCBI Taxonomy" id="1833"/>
    <lineage>
        <taxon>Bacteria</taxon>
        <taxon>Bacillati</taxon>
        <taxon>Actinomycetota</taxon>
        <taxon>Actinomycetes</taxon>
        <taxon>Mycobacteriales</taxon>
        <taxon>Nocardiaceae</taxon>
        <taxon>Rhodococcus</taxon>
        <taxon>Rhodococcus erythropolis group</taxon>
    </lineage>
</organism>
<gene>
    <name evidence="1" type="ORF">BS297_17820</name>
</gene>
<dbReference type="AlphaFoldDB" id="A0A5N5E0U7"/>